<feature type="transmembrane region" description="Helical" evidence="1">
    <location>
        <begin position="191"/>
        <end position="211"/>
    </location>
</feature>
<feature type="transmembrane region" description="Helical" evidence="1">
    <location>
        <begin position="163"/>
        <end position="184"/>
    </location>
</feature>
<feature type="transmembrane region" description="Helical" evidence="1">
    <location>
        <begin position="38"/>
        <end position="59"/>
    </location>
</feature>
<protein>
    <submittedName>
        <fullName evidence="2">ABC transporter permease</fullName>
    </submittedName>
</protein>
<name>A0A4S4FP25_9MICO</name>
<sequence length="257" mass="27763">MTTTTVTELARPSRPTSRIGSVVRLHLVNKASIIGTPLIILGFILLVNVAIWAIIAASVTDASDLADAQEGLQWSGASFYLFIYMMVLGILGVSATFPLALGFSVTRRDFYLGTAATWVLLSVFFGAVFTLLAVVETATGGWGLGGRMFTAVYFGDGVWYQRFLLFTAAFLFFFFFGTVIAAIYSRWRVTGTLVFFGILTVLLVALAFLATVTRSWPEVGNWFVVNGAPGLVAWSLVPTVISAVAGYAVLRRATPRG</sequence>
<evidence type="ECO:0000313" key="2">
    <source>
        <dbReference type="EMBL" id="THG32320.1"/>
    </source>
</evidence>
<evidence type="ECO:0000256" key="1">
    <source>
        <dbReference type="SAM" id="Phobius"/>
    </source>
</evidence>
<reference evidence="2 3" key="1">
    <citation type="submission" date="2019-04" db="EMBL/GenBank/DDBJ databases">
        <authorList>
            <person name="Jiang L."/>
        </authorList>
    </citation>
    <scope>NUCLEOTIDE SEQUENCE [LARGE SCALE GENOMIC DNA]</scope>
    <source>
        <strain evidence="2 3">YIM 131853</strain>
    </source>
</reference>
<feature type="transmembrane region" description="Helical" evidence="1">
    <location>
        <begin position="110"/>
        <end position="135"/>
    </location>
</feature>
<keyword evidence="1" id="KW-0472">Membrane</keyword>
<accession>A0A4S4FP25</accession>
<feature type="transmembrane region" description="Helical" evidence="1">
    <location>
        <begin position="79"/>
        <end position="103"/>
    </location>
</feature>
<proteinExistence type="predicted"/>
<comment type="caution">
    <text evidence="2">The sequence shown here is derived from an EMBL/GenBank/DDBJ whole genome shotgun (WGS) entry which is preliminary data.</text>
</comment>
<dbReference type="EMBL" id="SSSM01000002">
    <property type="protein sequence ID" value="THG32320.1"/>
    <property type="molecule type" value="Genomic_DNA"/>
</dbReference>
<dbReference type="RefSeq" id="WP_136426485.1">
    <property type="nucleotide sequence ID" value="NZ_SSSM01000002.1"/>
</dbReference>
<keyword evidence="1" id="KW-0812">Transmembrane</keyword>
<keyword evidence="1" id="KW-1133">Transmembrane helix</keyword>
<keyword evidence="3" id="KW-1185">Reference proteome</keyword>
<organism evidence="2 3">
    <name type="scientific">Naasia lichenicola</name>
    <dbReference type="NCBI Taxonomy" id="2565933"/>
    <lineage>
        <taxon>Bacteria</taxon>
        <taxon>Bacillati</taxon>
        <taxon>Actinomycetota</taxon>
        <taxon>Actinomycetes</taxon>
        <taxon>Micrococcales</taxon>
        <taxon>Microbacteriaceae</taxon>
        <taxon>Naasia</taxon>
    </lineage>
</organism>
<dbReference type="Proteomes" id="UP000309133">
    <property type="component" value="Unassembled WGS sequence"/>
</dbReference>
<dbReference type="OrthoDB" id="3209791at2"/>
<feature type="transmembrane region" description="Helical" evidence="1">
    <location>
        <begin position="231"/>
        <end position="250"/>
    </location>
</feature>
<gene>
    <name evidence="2" type="ORF">E6C64_04680</name>
</gene>
<dbReference type="AlphaFoldDB" id="A0A4S4FP25"/>
<evidence type="ECO:0000313" key="3">
    <source>
        <dbReference type="Proteomes" id="UP000309133"/>
    </source>
</evidence>